<proteinExistence type="predicted"/>
<reference evidence="1 2" key="2">
    <citation type="journal article" date="2022" name="Mol. Ecol. Resour.">
        <title>The genomes of chicory, endive, great burdock and yacon provide insights into Asteraceae paleo-polyploidization history and plant inulin production.</title>
        <authorList>
            <person name="Fan W."/>
            <person name="Wang S."/>
            <person name="Wang H."/>
            <person name="Wang A."/>
            <person name="Jiang F."/>
            <person name="Liu H."/>
            <person name="Zhao H."/>
            <person name="Xu D."/>
            <person name="Zhang Y."/>
        </authorList>
    </citation>
    <scope>NUCLEOTIDE SEQUENCE [LARGE SCALE GENOMIC DNA]</scope>
    <source>
        <strain evidence="2">cv. Yunnan</strain>
        <tissue evidence="1">Leaves</tissue>
    </source>
</reference>
<dbReference type="Proteomes" id="UP001056120">
    <property type="component" value="Linkage Group LG07"/>
</dbReference>
<accession>A0ACB9ISW1</accession>
<sequence length="226" mass="25840">MMEGDREIFDAHTEAARAEVRFAMSSNHSDVRLGAHLLPSGKLPKALAGFSISLTFLEHVRLHPKQVLIIKFSSFSFQVMHSIFESKLVGNLNLTASLLGKRGKLNPRYVGPFNIVKRIGRVAYQLDLPEGLSGVHNFFHVSNLKKLLTNETLTVPLEQLQIAEQLRFVEELVEIMDMEVKTLKHGKIPIVRVRWNSKHGPIFTWEREDQMMCKYPHLFRHSTSNT</sequence>
<evidence type="ECO:0000313" key="2">
    <source>
        <dbReference type="Proteomes" id="UP001056120"/>
    </source>
</evidence>
<gene>
    <name evidence="1" type="ORF">L1987_20578</name>
</gene>
<reference evidence="2" key="1">
    <citation type="journal article" date="2022" name="Mol. Ecol. Resour.">
        <title>The genomes of chicory, endive, great burdock and yacon provide insights into Asteraceae palaeo-polyploidization history and plant inulin production.</title>
        <authorList>
            <person name="Fan W."/>
            <person name="Wang S."/>
            <person name="Wang H."/>
            <person name="Wang A."/>
            <person name="Jiang F."/>
            <person name="Liu H."/>
            <person name="Zhao H."/>
            <person name="Xu D."/>
            <person name="Zhang Y."/>
        </authorList>
    </citation>
    <scope>NUCLEOTIDE SEQUENCE [LARGE SCALE GENOMIC DNA]</scope>
    <source>
        <strain evidence="2">cv. Yunnan</strain>
    </source>
</reference>
<comment type="caution">
    <text evidence="1">The sequence shown here is derived from an EMBL/GenBank/DDBJ whole genome shotgun (WGS) entry which is preliminary data.</text>
</comment>
<protein>
    <submittedName>
        <fullName evidence="1">Uncharacterized protein</fullName>
    </submittedName>
</protein>
<evidence type="ECO:0000313" key="1">
    <source>
        <dbReference type="EMBL" id="KAI3810917.1"/>
    </source>
</evidence>
<organism evidence="1 2">
    <name type="scientific">Smallanthus sonchifolius</name>
    <dbReference type="NCBI Taxonomy" id="185202"/>
    <lineage>
        <taxon>Eukaryota</taxon>
        <taxon>Viridiplantae</taxon>
        <taxon>Streptophyta</taxon>
        <taxon>Embryophyta</taxon>
        <taxon>Tracheophyta</taxon>
        <taxon>Spermatophyta</taxon>
        <taxon>Magnoliopsida</taxon>
        <taxon>eudicotyledons</taxon>
        <taxon>Gunneridae</taxon>
        <taxon>Pentapetalae</taxon>
        <taxon>asterids</taxon>
        <taxon>campanulids</taxon>
        <taxon>Asterales</taxon>
        <taxon>Asteraceae</taxon>
        <taxon>Asteroideae</taxon>
        <taxon>Heliantheae alliance</taxon>
        <taxon>Millerieae</taxon>
        <taxon>Smallanthus</taxon>
    </lineage>
</organism>
<keyword evidence="2" id="KW-1185">Reference proteome</keyword>
<name>A0ACB9ISW1_9ASTR</name>
<dbReference type="EMBL" id="CM042024">
    <property type="protein sequence ID" value="KAI3810917.1"/>
    <property type="molecule type" value="Genomic_DNA"/>
</dbReference>